<reference evidence="3" key="1">
    <citation type="submission" date="2017-03" db="EMBL/GenBank/DDBJ databases">
        <authorList>
            <person name="QRISCLOUD D."/>
        </authorList>
    </citation>
    <scope>NUCLEOTIDE SEQUENCE</scope>
</reference>
<feature type="region of interest" description="Disordered" evidence="1">
    <location>
        <begin position="91"/>
        <end position="143"/>
    </location>
</feature>
<name>A0A482Z7P7_CORTR</name>
<dbReference type="AlphaFoldDB" id="A0A482Z7P7"/>
<accession>A0A482Z7P7</accession>
<feature type="chain" id="PRO_5019734757" evidence="2">
    <location>
        <begin position="18"/>
        <end position="143"/>
    </location>
</feature>
<dbReference type="EMBL" id="HAGN01000235">
    <property type="protein sequence ID" value="SMD29657.1"/>
    <property type="molecule type" value="Transcribed_RNA"/>
</dbReference>
<evidence type="ECO:0000256" key="2">
    <source>
        <dbReference type="SAM" id="SignalP"/>
    </source>
</evidence>
<evidence type="ECO:0000313" key="3">
    <source>
        <dbReference type="EMBL" id="SMD29657.1"/>
    </source>
</evidence>
<proteinExistence type="predicted"/>
<sequence>MGFLALIFLTLLVSTFSQECGTRTCREGQCCRVTFFIFNRCSALAGLGRPCARRSNTSNRYYWSCPCQAGLECRGLFPLCRRPRIATSTAEMNSTTPLTTSSSGGTSVVTEESTTERSISTSSSTVVITSATPTTTTETPPTR</sequence>
<reference evidence="3" key="2">
    <citation type="submission" date="2019-04" db="EMBL/GenBank/DDBJ databases">
        <title>Unravelling the molecular evolution of spider venoms.</title>
        <authorList>
            <person name="Pineda S."/>
        </authorList>
    </citation>
    <scope>NUCLEOTIDE SEQUENCE</scope>
</reference>
<feature type="signal peptide" evidence="2">
    <location>
        <begin position="1"/>
        <end position="17"/>
    </location>
</feature>
<evidence type="ECO:0000256" key="1">
    <source>
        <dbReference type="SAM" id="MobiDB-lite"/>
    </source>
</evidence>
<organism evidence="3">
    <name type="scientific">Coremiocnemis tropix</name>
    <name type="common">Australian tarantula spider</name>
    <dbReference type="NCBI Taxonomy" id="1904443"/>
    <lineage>
        <taxon>Eukaryota</taxon>
        <taxon>Metazoa</taxon>
        <taxon>Ecdysozoa</taxon>
        <taxon>Arthropoda</taxon>
        <taxon>Chelicerata</taxon>
        <taxon>Arachnida</taxon>
        <taxon>Araneae</taxon>
        <taxon>Mygalomorphae</taxon>
        <taxon>Avicularoidea</taxon>
        <taxon>Theraphosidae</taxon>
        <taxon>Coremiocnemis</taxon>
    </lineage>
</organism>
<protein>
    <submittedName>
        <fullName evidence="3">U43-Theraphotoxin-Ct1a_1</fullName>
    </submittedName>
</protein>
<feature type="compositionally biased region" description="Low complexity" evidence="1">
    <location>
        <begin position="94"/>
        <end position="143"/>
    </location>
</feature>
<keyword evidence="2" id="KW-0732">Signal</keyword>
<dbReference type="Gene3D" id="2.10.80.10">
    <property type="entry name" value="Lipase, subunit A"/>
    <property type="match status" value="1"/>
</dbReference>